<sequence>MGFSPEKCGGRRKSGGRRLLKKEKSNICDDFLPVVDERIQKVRKLIGETPEAIPGVILLIKNGNPCGKKNVVVALFGLLMYQGTTRECGERRRSDSNRSRFGTDKEELVADSMAVLASLAETVEGTIEIVRYSRLAVAIKVYNRCGSCVARKSTASRSCGLCARMAERKWCRF</sequence>
<accession>A0AAV2CAT3</accession>
<gene>
    <name evidence="1" type="ORF">LTRI10_LOCUS1405</name>
</gene>
<dbReference type="Proteomes" id="UP001497516">
    <property type="component" value="Chromosome 1"/>
</dbReference>
<evidence type="ECO:0000313" key="1">
    <source>
        <dbReference type="EMBL" id="CAL1353505.1"/>
    </source>
</evidence>
<dbReference type="AlphaFoldDB" id="A0AAV2CAT3"/>
<protein>
    <submittedName>
        <fullName evidence="1">Uncharacterized protein</fullName>
    </submittedName>
</protein>
<proteinExistence type="predicted"/>
<organism evidence="1 2">
    <name type="scientific">Linum trigynum</name>
    <dbReference type="NCBI Taxonomy" id="586398"/>
    <lineage>
        <taxon>Eukaryota</taxon>
        <taxon>Viridiplantae</taxon>
        <taxon>Streptophyta</taxon>
        <taxon>Embryophyta</taxon>
        <taxon>Tracheophyta</taxon>
        <taxon>Spermatophyta</taxon>
        <taxon>Magnoliopsida</taxon>
        <taxon>eudicotyledons</taxon>
        <taxon>Gunneridae</taxon>
        <taxon>Pentapetalae</taxon>
        <taxon>rosids</taxon>
        <taxon>fabids</taxon>
        <taxon>Malpighiales</taxon>
        <taxon>Linaceae</taxon>
        <taxon>Linum</taxon>
    </lineage>
</organism>
<name>A0AAV2CAT3_9ROSI</name>
<dbReference type="EMBL" id="OZ034813">
    <property type="protein sequence ID" value="CAL1353505.1"/>
    <property type="molecule type" value="Genomic_DNA"/>
</dbReference>
<reference evidence="1 2" key="1">
    <citation type="submission" date="2024-04" db="EMBL/GenBank/DDBJ databases">
        <authorList>
            <person name="Fracassetti M."/>
        </authorList>
    </citation>
    <scope>NUCLEOTIDE SEQUENCE [LARGE SCALE GENOMIC DNA]</scope>
</reference>
<keyword evidence="2" id="KW-1185">Reference proteome</keyword>
<evidence type="ECO:0000313" key="2">
    <source>
        <dbReference type="Proteomes" id="UP001497516"/>
    </source>
</evidence>